<sequence>MNAKYETKVFRIHTKGDNRFGFTLVSQYPCQLVKIQHGSPAEKAGIRSGDEVIEVNGVNVEDLKHNCVATFITPTRDGVTELRIRRFSGPKTLKSGHSVHKSVSEVYTGNRDDLSQVVGRVVKGLKKPDVNTPSQKGPDLSVLNSNDIASDEQLKANFSPVRATINTSLTADISTPITLNLKLTSRNNGVRETPQTVEVVVGYLGSIKRPMTTKTSLGSVTHLRVRQNSSVWVLLEIGSAGIYLRNSNKQIIMMSPLNSLVYFGVCRENKQILAFFTADLCANDSDDVINNHVPITSDCNLNCSCHVFVIEPCFVRHENHKTLMDNFQLLCDPTTGSCQRYFPTSSNTIFNALQSILHRTLTHIASTENDFDYSNVNSNGTEVEILRELGVITPQELIRSDHLCSLLNGHKSQRDENEASKVLCLYLQPLYGSVSMKDKETDYPSKGDYNIEICGKEQCATAQQSGPATTHNRDIATSNEEDSYMADKDFPQPHDQGKVARTGHKTLVHQRSHSLASNVKNALQAQAAAAAVVAAAQTVECYSQNLEVGNGIRQMYHASSATMLSNNSVKGHGEGKVARWAVAFDRLLEDKTGLEVFRNFLQKEYSEENLIFWLACEKYKTLEDVKERKNRAEEICEEHLKHHACLPVNVDSTAVKDVEANLQDPSTELFSSLQYQVYTLMKFDSYTRFLKSELYRQCLVNEMEGKPLPIEHQEEEKKEEEEGTSTLKRMFSSTKGKGRKSAQKTQSNTETDENKKKSILPWRGRLKSDQPKRHTTRSSDSQASSTRSSLSSLSDSVFSSNITNSDETLNDSDSKEQAPPTCKVILPNSSLMYLFCKSTRSLKEGLSKLCESKEYSLPALDIYLGDQKLTKEDLQKKLTRFINKEIFLKQKILFRLELPKDRTVGVKADEAKNIEEVLEPILRQYSLDIKEYDICLRDSNQPVCTSSSVSLLHQEHVVVKEKAFNNFLSVIKPVLTAKEHLARTYAQHTPTKSITAIDHKVFEGIMTGKRQSMSGFCFDDSGVFVPMVKVQSTRSRESLTSVGRDKEKQMSRSPALFRKKKRNIAQSVSTFRTYVEEDRKSTEDNDG</sequence>
<comment type="caution">
    <text evidence="3">The sequence shown here is derived from an EMBL/GenBank/DDBJ whole genome shotgun (WGS) entry which is preliminary data.</text>
</comment>
<dbReference type="SUPFAM" id="SSF54236">
    <property type="entry name" value="Ubiquitin-like"/>
    <property type="match status" value="1"/>
</dbReference>
<dbReference type="InterPro" id="IPR036305">
    <property type="entry name" value="RGS_sf"/>
</dbReference>
<dbReference type="SMART" id="SM00228">
    <property type="entry name" value="PDZ"/>
    <property type="match status" value="1"/>
</dbReference>
<gene>
    <name evidence="3" type="ORF">PACLA_8A004477</name>
</gene>
<reference evidence="3" key="1">
    <citation type="submission" date="2020-04" db="EMBL/GenBank/DDBJ databases">
        <authorList>
            <person name="Alioto T."/>
            <person name="Alioto T."/>
            <person name="Gomez Garrido J."/>
        </authorList>
    </citation>
    <scope>NUCLEOTIDE SEQUENCE</scope>
    <source>
        <strain evidence="3">A484AB</strain>
    </source>
</reference>
<dbReference type="GO" id="GO:0005886">
    <property type="term" value="C:plasma membrane"/>
    <property type="evidence" value="ECO:0007669"/>
    <property type="project" value="TreeGrafter"/>
</dbReference>
<evidence type="ECO:0000313" key="4">
    <source>
        <dbReference type="Proteomes" id="UP001152795"/>
    </source>
</evidence>
<dbReference type="InterPro" id="IPR036034">
    <property type="entry name" value="PDZ_sf"/>
</dbReference>
<dbReference type="GO" id="GO:0007165">
    <property type="term" value="P:signal transduction"/>
    <property type="evidence" value="ECO:0007669"/>
    <property type="project" value="InterPro"/>
</dbReference>
<keyword evidence="1" id="KW-0343">GTPase activation</keyword>
<name>A0A6S7I3I4_PARCT</name>
<feature type="region of interest" description="Disordered" evidence="2">
    <location>
        <begin position="709"/>
        <end position="821"/>
    </location>
</feature>
<proteinExistence type="predicted"/>
<accession>A0A6S7I3I4</accession>
<dbReference type="AlphaFoldDB" id="A0A6S7I3I4"/>
<feature type="compositionally biased region" description="Low complexity" evidence="2">
    <location>
        <begin position="778"/>
        <end position="800"/>
    </location>
</feature>
<dbReference type="PROSITE" id="PS50898">
    <property type="entry name" value="RBD"/>
    <property type="match status" value="1"/>
</dbReference>
<dbReference type="InterPro" id="IPR046995">
    <property type="entry name" value="RGS10/12/14-like"/>
</dbReference>
<dbReference type="Gene3D" id="3.10.20.90">
    <property type="entry name" value="Phosphatidylinositol 3-kinase Catalytic Subunit, Chain A, domain 1"/>
    <property type="match status" value="1"/>
</dbReference>
<dbReference type="GO" id="GO:0005096">
    <property type="term" value="F:GTPase activator activity"/>
    <property type="evidence" value="ECO:0007669"/>
    <property type="project" value="UniProtKB-KW"/>
</dbReference>
<dbReference type="Gene3D" id="1.10.196.10">
    <property type="match status" value="1"/>
</dbReference>
<dbReference type="GO" id="GO:0005634">
    <property type="term" value="C:nucleus"/>
    <property type="evidence" value="ECO:0007669"/>
    <property type="project" value="TreeGrafter"/>
</dbReference>
<dbReference type="Pfam" id="PF00595">
    <property type="entry name" value="PDZ"/>
    <property type="match status" value="1"/>
</dbReference>
<dbReference type="SUPFAM" id="SSF48097">
    <property type="entry name" value="Regulator of G-protein signaling, RGS"/>
    <property type="match status" value="1"/>
</dbReference>
<dbReference type="OrthoDB" id="196547at2759"/>
<dbReference type="PROSITE" id="PS50132">
    <property type="entry name" value="RGS"/>
    <property type="match status" value="1"/>
</dbReference>
<dbReference type="GO" id="GO:0008277">
    <property type="term" value="P:regulation of G protein-coupled receptor signaling pathway"/>
    <property type="evidence" value="ECO:0007669"/>
    <property type="project" value="TreeGrafter"/>
</dbReference>
<dbReference type="Proteomes" id="UP001152795">
    <property type="component" value="Unassembled WGS sequence"/>
</dbReference>
<evidence type="ECO:0000256" key="1">
    <source>
        <dbReference type="ARBA" id="ARBA00022468"/>
    </source>
</evidence>
<dbReference type="InterPro" id="IPR024066">
    <property type="entry name" value="RGS_subdom1/3"/>
</dbReference>
<dbReference type="PANTHER" id="PTHR45945:SF3">
    <property type="entry name" value="REGULATOR OF G-PROTEIN SIGNALING LOCO"/>
    <property type="match status" value="1"/>
</dbReference>
<dbReference type="PROSITE" id="PS50106">
    <property type="entry name" value="PDZ"/>
    <property type="match status" value="1"/>
</dbReference>
<evidence type="ECO:0000256" key="2">
    <source>
        <dbReference type="SAM" id="MobiDB-lite"/>
    </source>
</evidence>
<dbReference type="PANTHER" id="PTHR45945">
    <property type="entry name" value="REGULATOR OF G-PROTEIN SIGNALING LOCO"/>
    <property type="match status" value="1"/>
</dbReference>
<dbReference type="EMBL" id="CACRXK020003554">
    <property type="protein sequence ID" value="CAB3999278.1"/>
    <property type="molecule type" value="Genomic_DNA"/>
</dbReference>
<organism evidence="3 4">
    <name type="scientific">Paramuricea clavata</name>
    <name type="common">Red gorgonian</name>
    <name type="synonym">Violescent sea-whip</name>
    <dbReference type="NCBI Taxonomy" id="317549"/>
    <lineage>
        <taxon>Eukaryota</taxon>
        <taxon>Metazoa</taxon>
        <taxon>Cnidaria</taxon>
        <taxon>Anthozoa</taxon>
        <taxon>Octocorallia</taxon>
        <taxon>Malacalcyonacea</taxon>
        <taxon>Plexauridae</taxon>
        <taxon>Paramuricea</taxon>
    </lineage>
</organism>
<dbReference type="InterPro" id="IPR044926">
    <property type="entry name" value="RGS_subdomain_2"/>
</dbReference>
<dbReference type="Gene3D" id="1.10.167.10">
    <property type="entry name" value="Regulator of G-protein Signalling 4, domain 2"/>
    <property type="match status" value="1"/>
</dbReference>
<dbReference type="FunFam" id="1.10.167.10:FF:000001">
    <property type="entry name" value="Putative regulator of g-protein signaling 12"/>
    <property type="match status" value="1"/>
</dbReference>
<dbReference type="InterPro" id="IPR001478">
    <property type="entry name" value="PDZ"/>
</dbReference>
<dbReference type="SUPFAM" id="SSF50156">
    <property type="entry name" value="PDZ domain-like"/>
    <property type="match status" value="1"/>
</dbReference>
<keyword evidence="4" id="KW-1185">Reference proteome</keyword>
<feature type="compositionally biased region" description="Polar residues" evidence="2">
    <location>
        <begin position="724"/>
        <end position="735"/>
    </location>
</feature>
<protein>
    <submittedName>
        <fullName evidence="3">Regulator of G- signaling 12-like isoform X1</fullName>
    </submittedName>
</protein>
<dbReference type="SMART" id="SM00315">
    <property type="entry name" value="RGS"/>
    <property type="match status" value="1"/>
</dbReference>
<dbReference type="Pfam" id="PF00615">
    <property type="entry name" value="RGS"/>
    <property type="match status" value="1"/>
</dbReference>
<feature type="region of interest" description="Disordered" evidence="2">
    <location>
        <begin position="1035"/>
        <end position="1058"/>
    </location>
</feature>
<dbReference type="PRINTS" id="PR01301">
    <property type="entry name" value="RGSPROTEIN"/>
</dbReference>
<dbReference type="Gene3D" id="2.30.42.10">
    <property type="match status" value="1"/>
</dbReference>
<evidence type="ECO:0000313" key="3">
    <source>
        <dbReference type="EMBL" id="CAB3999278.1"/>
    </source>
</evidence>
<dbReference type="InterPro" id="IPR003116">
    <property type="entry name" value="RBD_dom"/>
</dbReference>
<dbReference type="GO" id="GO:0005737">
    <property type="term" value="C:cytoplasm"/>
    <property type="evidence" value="ECO:0007669"/>
    <property type="project" value="TreeGrafter"/>
</dbReference>
<dbReference type="InterPro" id="IPR016137">
    <property type="entry name" value="RGS"/>
</dbReference>
<dbReference type="InterPro" id="IPR029071">
    <property type="entry name" value="Ubiquitin-like_domsf"/>
</dbReference>